<dbReference type="EnsemblBacteria" id="CAQ46195">
    <property type="protein sequence ID" value="CAQ46195"/>
    <property type="gene ID" value="Smlt2724"/>
</dbReference>
<protein>
    <submittedName>
        <fullName evidence="2">Conserved hypothetical exported protein</fullName>
    </submittedName>
</protein>
<keyword evidence="1" id="KW-0732">Signal</keyword>
<evidence type="ECO:0000256" key="1">
    <source>
        <dbReference type="SAM" id="SignalP"/>
    </source>
</evidence>
<dbReference type="KEGG" id="sml:Smlt2724"/>
<dbReference type="AlphaFoldDB" id="B2FUG6"/>
<dbReference type="InterPro" id="IPR032638">
    <property type="entry name" value="Porin_5"/>
</dbReference>
<feature type="chain" id="PRO_5002776503" evidence="1">
    <location>
        <begin position="43"/>
        <end position="585"/>
    </location>
</feature>
<dbReference type="Proteomes" id="UP000008840">
    <property type="component" value="Chromosome"/>
</dbReference>
<dbReference type="HOGENOM" id="CLU_027640_0_0_6"/>
<sequence length="585" mass="63547">MRTVMNDHVRARTDSRRLRPARRALLCCAVLLSLAAPAGAMAAETTMVKLIKGLIASGALKPEDGQALLVQAEAEAAAAQRGTVAAPSAASGGVALEAGDVRVPYVPQSVRDGIRDEVRQDVMAQAKSEGWAAPNEVAEWTKRIKVTGDMRVRSESRFFSERNSDIVSNWSSINSGNGFDTNTNTNLQLPPLLNTRQDRRNLWRIRARLGIEATIGQHTTAGVRLASGSSNGPVSTTEQLGGGLSKKDVWLDQAWLAYSPADWVTVRGGRFGNPFWTSDTLFSNDLNFDGLAANLKYDFDDGDLDLFGNLAVVPLEYTSDSSPSQSKVKTPNENKWLSGAQVGVNWRFNDENTLRAALGYYDFKNISGRLSSPCALYAGAVGCDTDWSRPAFMQKGNTLMLIRDIARNPLDPANTPTPQYVGLASAFRLATLNLRWDTQLAQGVGLRLDGDYIRNLAYDKQAMFSRAQNGIVNNYGAGGTASIDTFRSGDTAWMVQATFGATELKEKGQWQALLGYKHIEADALPDAYNDPNFHLGGTNARGYYVGGAYALDARSWISGKWMAAKEVSGAPLSIDVFQLEFNTGF</sequence>
<organism evidence="2 3">
    <name type="scientific">Stenotrophomonas maltophilia (strain K279a)</name>
    <dbReference type="NCBI Taxonomy" id="522373"/>
    <lineage>
        <taxon>Bacteria</taxon>
        <taxon>Pseudomonadati</taxon>
        <taxon>Pseudomonadota</taxon>
        <taxon>Gammaproteobacteria</taxon>
        <taxon>Lysobacterales</taxon>
        <taxon>Lysobacteraceae</taxon>
        <taxon>Stenotrophomonas</taxon>
        <taxon>Stenotrophomonas maltophilia group</taxon>
    </lineage>
</organism>
<evidence type="ECO:0000313" key="3">
    <source>
        <dbReference type="Proteomes" id="UP000008840"/>
    </source>
</evidence>
<dbReference type="Pfam" id="PF16930">
    <property type="entry name" value="Porin_5"/>
    <property type="match status" value="1"/>
</dbReference>
<accession>B2FUG6</accession>
<dbReference type="EMBL" id="AM743169">
    <property type="protein sequence ID" value="CAQ46195.1"/>
    <property type="molecule type" value="Genomic_DNA"/>
</dbReference>
<name>B2FUG6_STRMK</name>
<proteinExistence type="predicted"/>
<reference evidence="2 3" key="1">
    <citation type="journal article" date="2008" name="Genome Biol.">
        <title>The complete genome, comparative and functional analysis of Stenotrophomonas maltophilia reveals an organism heavily shielded by drug resistance determinants.</title>
        <authorList>
            <person name="Crossman L.C."/>
            <person name="Gould V.C."/>
            <person name="Dow J.M."/>
            <person name="Vernikos G.S."/>
            <person name="Okazaki A."/>
            <person name="Sebaihia M."/>
            <person name="Saunders D."/>
            <person name="Arrowsmith C."/>
            <person name="Carver T."/>
            <person name="Peters N."/>
            <person name="Adlem E."/>
            <person name="Kerhornou A."/>
            <person name="Lord A."/>
            <person name="Murphy L."/>
            <person name="Seeger K."/>
            <person name="Squares R."/>
            <person name="Rutter S."/>
            <person name="Quail M.A."/>
            <person name="Rajandream M.A."/>
            <person name="Harris D."/>
            <person name="Churcher C."/>
            <person name="Bentley S.D."/>
            <person name="Parkhill J."/>
            <person name="Thomson N.R."/>
            <person name="Avison M.B."/>
        </authorList>
    </citation>
    <scope>NUCLEOTIDE SEQUENCE [LARGE SCALE GENOMIC DNA]</scope>
    <source>
        <strain evidence="2 3">K279a</strain>
    </source>
</reference>
<feature type="signal peptide" evidence="1">
    <location>
        <begin position="1"/>
        <end position="42"/>
    </location>
</feature>
<dbReference type="eggNOG" id="COG3746">
    <property type="taxonomic scope" value="Bacteria"/>
</dbReference>
<gene>
    <name evidence="2" type="ordered locus">Smlt2724</name>
</gene>
<dbReference type="SUPFAM" id="SSF56935">
    <property type="entry name" value="Porins"/>
    <property type="match status" value="1"/>
</dbReference>
<keyword evidence="3" id="KW-1185">Reference proteome</keyword>
<evidence type="ECO:0000313" key="2">
    <source>
        <dbReference type="EMBL" id="CAQ46195.1"/>
    </source>
</evidence>